<reference evidence="2" key="1">
    <citation type="submission" date="2012-12" db="EMBL/GenBank/DDBJ databases">
        <title>Identification and characterization of a phenylalanine ammonia-lyase gene family in Isatis indigotica Fort.</title>
        <authorList>
            <person name="Liu Q."/>
            <person name="Chen J."/>
            <person name="Zhou X."/>
            <person name="Di P."/>
            <person name="Xiao Y."/>
            <person name="Xuan H."/>
            <person name="Zhang L."/>
            <person name="Chen W."/>
        </authorList>
    </citation>
    <scope>NUCLEOTIDE SEQUENCE</scope>
    <source>
        <tissue evidence="2">Salivary gland</tissue>
    </source>
</reference>
<sequence>MSFKRTDECNIKCRDPELGQCAPTAPADCGDREGRTSYRYNVAKQSCERVMKGAELSRCLRPPDLGRLRVGAKHYYYSIKDNKCLPTTHMAFWQTTSSKNRFPSFDECERTCKPKHQGTVKKLWHI</sequence>
<dbReference type="GO" id="GO:0004867">
    <property type="term" value="F:serine-type endopeptidase inhibitor activity"/>
    <property type="evidence" value="ECO:0007669"/>
    <property type="project" value="InterPro"/>
</dbReference>
<dbReference type="AlphaFoldDB" id="A0A0K8RBW9"/>
<proteinExistence type="evidence at transcript level"/>
<evidence type="ECO:0000313" key="2">
    <source>
        <dbReference type="EMBL" id="JAA68358.1"/>
    </source>
</evidence>
<dbReference type="PROSITE" id="PS50279">
    <property type="entry name" value="BPTI_KUNITZ_2"/>
    <property type="match status" value="1"/>
</dbReference>
<accession>A0A0K8RBW9</accession>
<dbReference type="Pfam" id="PF00014">
    <property type="entry name" value="Kunitz_BPTI"/>
    <property type="match status" value="1"/>
</dbReference>
<dbReference type="InterPro" id="IPR036880">
    <property type="entry name" value="Kunitz_BPTI_sf"/>
</dbReference>
<dbReference type="SUPFAM" id="SSF57362">
    <property type="entry name" value="BPTI-like"/>
    <property type="match status" value="1"/>
</dbReference>
<feature type="domain" description="BPTI/Kunitz inhibitor" evidence="1">
    <location>
        <begin position="59"/>
        <end position="112"/>
    </location>
</feature>
<dbReference type="EMBL" id="GADI01005450">
    <property type="protein sequence ID" value="JAA68358.1"/>
    <property type="molecule type" value="mRNA"/>
</dbReference>
<dbReference type="SMART" id="SM00131">
    <property type="entry name" value="KU"/>
    <property type="match status" value="1"/>
</dbReference>
<organism evidence="2">
    <name type="scientific">Ixodes ricinus</name>
    <name type="common">Common tick</name>
    <name type="synonym">Acarus ricinus</name>
    <dbReference type="NCBI Taxonomy" id="34613"/>
    <lineage>
        <taxon>Eukaryota</taxon>
        <taxon>Metazoa</taxon>
        <taxon>Ecdysozoa</taxon>
        <taxon>Arthropoda</taxon>
        <taxon>Chelicerata</taxon>
        <taxon>Arachnida</taxon>
        <taxon>Acari</taxon>
        <taxon>Parasitiformes</taxon>
        <taxon>Ixodida</taxon>
        <taxon>Ixodoidea</taxon>
        <taxon>Ixodidae</taxon>
        <taxon>Ixodinae</taxon>
        <taxon>Ixodes</taxon>
    </lineage>
</organism>
<name>A0A0K8RBW9_IXORI</name>
<evidence type="ECO:0000259" key="1">
    <source>
        <dbReference type="PROSITE" id="PS50279"/>
    </source>
</evidence>
<dbReference type="Gene3D" id="4.10.410.10">
    <property type="entry name" value="Pancreatic trypsin inhibitor Kunitz domain"/>
    <property type="match status" value="1"/>
</dbReference>
<dbReference type="InterPro" id="IPR002223">
    <property type="entry name" value="Kunitz_BPTI"/>
</dbReference>
<protein>
    <submittedName>
        <fullName evidence="2">Putative salivary kunitz domain protein</fullName>
    </submittedName>
</protein>